<dbReference type="EMBL" id="BAABDL010000129">
    <property type="protein sequence ID" value="GAA4078228.1"/>
    <property type="molecule type" value="Genomic_DNA"/>
</dbReference>
<proteinExistence type="predicted"/>
<dbReference type="SUPFAM" id="SSF55729">
    <property type="entry name" value="Acyl-CoA N-acyltransferases (Nat)"/>
    <property type="match status" value="1"/>
</dbReference>
<keyword evidence="3" id="KW-1185">Reference proteome</keyword>
<gene>
    <name evidence="2" type="ORF">GCM10022410_23500</name>
</gene>
<evidence type="ECO:0000313" key="2">
    <source>
        <dbReference type="EMBL" id="GAA4078228.1"/>
    </source>
</evidence>
<evidence type="ECO:0000259" key="1">
    <source>
        <dbReference type="PROSITE" id="PS51186"/>
    </source>
</evidence>
<dbReference type="Proteomes" id="UP001501734">
    <property type="component" value="Unassembled WGS sequence"/>
</dbReference>
<dbReference type="CDD" id="cd04301">
    <property type="entry name" value="NAT_SF"/>
    <property type="match status" value="1"/>
</dbReference>
<feature type="domain" description="N-acetyltransferase" evidence="1">
    <location>
        <begin position="8"/>
        <end position="170"/>
    </location>
</feature>
<name>A0ABP7W089_9BACI</name>
<dbReference type="Pfam" id="PF13302">
    <property type="entry name" value="Acetyltransf_3"/>
    <property type="match status" value="1"/>
</dbReference>
<protein>
    <recommendedName>
        <fullName evidence="1">N-acetyltransferase domain-containing protein</fullName>
    </recommendedName>
</protein>
<dbReference type="PANTHER" id="PTHR43415:SF3">
    <property type="entry name" value="GNAT-FAMILY ACETYLTRANSFERASE"/>
    <property type="match status" value="1"/>
</dbReference>
<organism evidence="2 3">
    <name type="scientific">Amphibacillus indicireducens</name>
    <dbReference type="NCBI Taxonomy" id="1076330"/>
    <lineage>
        <taxon>Bacteria</taxon>
        <taxon>Bacillati</taxon>
        <taxon>Bacillota</taxon>
        <taxon>Bacilli</taxon>
        <taxon>Bacillales</taxon>
        <taxon>Bacillaceae</taxon>
        <taxon>Amphibacillus</taxon>
    </lineage>
</organism>
<dbReference type="Gene3D" id="3.40.630.30">
    <property type="match status" value="1"/>
</dbReference>
<sequence length="176" mass="20094">MFLNNHNLTIRSATNNDVGLLISWWNNGKVMAHAGFPNGLGITSEQVDKQINDSKDNVSELLIIELNKIPIGEMNYRLLNNGNLEIGIKICDFSKHNQGYGRILLSMLIKELFKRGFETIVLDTNLNNLQAQRLYEKLGFRKISIRRNAWKDQLGAPQSVIDYEMKQGELIDYSVL</sequence>
<accession>A0ABP7W089</accession>
<evidence type="ECO:0000313" key="3">
    <source>
        <dbReference type="Proteomes" id="UP001501734"/>
    </source>
</evidence>
<dbReference type="RefSeq" id="WP_344913411.1">
    <property type="nucleotide sequence ID" value="NZ_BAABDL010000129.1"/>
</dbReference>
<dbReference type="InterPro" id="IPR000182">
    <property type="entry name" value="GNAT_dom"/>
</dbReference>
<comment type="caution">
    <text evidence="2">The sequence shown here is derived from an EMBL/GenBank/DDBJ whole genome shotgun (WGS) entry which is preliminary data.</text>
</comment>
<dbReference type="PANTHER" id="PTHR43415">
    <property type="entry name" value="SPERMIDINE N(1)-ACETYLTRANSFERASE"/>
    <property type="match status" value="1"/>
</dbReference>
<reference evidence="3" key="1">
    <citation type="journal article" date="2019" name="Int. J. Syst. Evol. Microbiol.">
        <title>The Global Catalogue of Microorganisms (GCM) 10K type strain sequencing project: providing services to taxonomists for standard genome sequencing and annotation.</title>
        <authorList>
            <consortium name="The Broad Institute Genomics Platform"/>
            <consortium name="The Broad Institute Genome Sequencing Center for Infectious Disease"/>
            <person name="Wu L."/>
            <person name="Ma J."/>
        </authorList>
    </citation>
    <scope>NUCLEOTIDE SEQUENCE [LARGE SCALE GENOMIC DNA]</scope>
    <source>
        <strain evidence="3">JCM 17250</strain>
    </source>
</reference>
<dbReference type="PROSITE" id="PS51186">
    <property type="entry name" value="GNAT"/>
    <property type="match status" value="1"/>
</dbReference>
<dbReference type="InterPro" id="IPR016181">
    <property type="entry name" value="Acyl_CoA_acyltransferase"/>
</dbReference>